<accession>A0A1Q5NZ67</accession>
<proteinExistence type="predicted"/>
<dbReference type="EMBL" id="MRWQ01000028">
    <property type="protein sequence ID" value="OKL35304.1"/>
    <property type="molecule type" value="Genomic_DNA"/>
</dbReference>
<name>A0A1Q5NZ67_9BACI</name>
<sequence length="167" mass="19366">MKKNGQYIERFIREGQAFIPQNMKDQGDAVQVYLKDGQTEVLDLRSDLFLKKIVDFFGTSIAVNRSRYGDLIGKKNFVPVALSYGLVLIPYNTREAIGKQSRVGWIFSRDIISMKQKSSNQTSIQLTDHHLPVLHSQRFCLDQLKNAKCIELYYREIHEPHRKAVTY</sequence>
<gene>
    <name evidence="1" type="ORF">BLL40_16280</name>
</gene>
<protein>
    <submittedName>
        <fullName evidence="1">Uncharacterized protein</fullName>
    </submittedName>
</protein>
<dbReference type="AlphaFoldDB" id="A0A1Q5NZ67"/>
<reference evidence="1 2" key="1">
    <citation type="submission" date="2016-12" db="EMBL/GenBank/DDBJ databases">
        <title>Domibacillus sp. SAOS 44 whole genome sequencing.</title>
        <authorList>
            <person name="Verma A."/>
            <person name="Krishnamurthi S."/>
        </authorList>
    </citation>
    <scope>NUCLEOTIDE SEQUENCE [LARGE SCALE GENOMIC DNA]</scope>
    <source>
        <strain evidence="1 2">SAOS 44</strain>
    </source>
</reference>
<dbReference type="RefSeq" id="WP_073712903.1">
    <property type="nucleotide sequence ID" value="NZ_MRWQ01000028.1"/>
</dbReference>
<evidence type="ECO:0000313" key="1">
    <source>
        <dbReference type="EMBL" id="OKL35304.1"/>
    </source>
</evidence>
<organism evidence="1 2">
    <name type="scientific">Domibacillus mangrovi</name>
    <dbReference type="NCBI Taxonomy" id="1714354"/>
    <lineage>
        <taxon>Bacteria</taxon>
        <taxon>Bacillati</taxon>
        <taxon>Bacillota</taxon>
        <taxon>Bacilli</taxon>
        <taxon>Bacillales</taxon>
        <taxon>Bacillaceae</taxon>
        <taxon>Domibacillus</taxon>
    </lineage>
</organism>
<dbReference type="Proteomes" id="UP000186524">
    <property type="component" value="Unassembled WGS sequence"/>
</dbReference>
<dbReference type="OrthoDB" id="2381246at2"/>
<evidence type="ECO:0000313" key="2">
    <source>
        <dbReference type="Proteomes" id="UP000186524"/>
    </source>
</evidence>
<comment type="caution">
    <text evidence="1">The sequence shown here is derived from an EMBL/GenBank/DDBJ whole genome shotgun (WGS) entry which is preliminary data.</text>
</comment>
<keyword evidence="2" id="KW-1185">Reference proteome</keyword>